<protein>
    <submittedName>
        <fullName evidence="11">Sec23/sec24 transport family protein</fullName>
    </submittedName>
</protein>
<keyword evidence="4" id="KW-0931">ER-Golgi transport</keyword>
<dbReference type="InterPro" id="IPR050550">
    <property type="entry name" value="SEC23_SEC24_subfamily"/>
</dbReference>
<dbReference type="SUPFAM" id="SSF82754">
    <property type="entry name" value="C-terminal, gelsolin-like domain of Sec23/24"/>
    <property type="match status" value="1"/>
</dbReference>
<keyword evidence="3" id="KW-0256">Endoplasmic reticulum</keyword>
<dbReference type="Gene3D" id="2.60.40.1670">
    <property type="entry name" value="beta-sandwich domain of Sec23/24"/>
    <property type="match status" value="2"/>
</dbReference>
<dbReference type="SUPFAM" id="SSF81995">
    <property type="entry name" value="beta-sandwich domain of Sec23/24"/>
    <property type="match status" value="2"/>
</dbReference>
<dbReference type="InterPro" id="IPR007123">
    <property type="entry name" value="Gelsolin-like_dom"/>
</dbReference>
<dbReference type="Gene3D" id="3.40.50.410">
    <property type="entry name" value="von Willebrand factor, type A domain"/>
    <property type="match status" value="3"/>
</dbReference>
<sequence>MDARHWKCNLCYRANDLPEDFAWDPQTKTFGDPSRRPELQETTIEYIAPAEYMLRPPQPPIYLFIFDVSSAAVDCGYLHTFSEQLLLDIDKLPGQDQALIGFLGFDSALHFFQFDDAEGEPRHIIEFDVEESFAPVFSGLFVELSIFKEHEIGGRITVLTASMPNIGIGALKCPEPSAAKVRVDNFSKFQLISNLQNVALAPQIDFYKSLALECTGKQIAIDLFVVGGQIVDLLTLADMSRFSSGTIFHFPGYHFLRDQVEVKRFQMVLRRYFTRKLGLEAVLRIRLSLHTFYGNFFVRSTDLLALPNVSPDSAMGVQIKHDEVISNSHVCFQAALLYTSTKVSGNLQNVALAPQIDFYKSLALECTGKQIAIDLFVVGGQIVDLLTLADMSRFSSGTIFHFPGYHFLRDQVEVKRFQMVLRRYFTRKLGLEAVLRIRCSRGLSLHTFYGNFFVRSTDLLALPNVSPDSAMGVQIKHDEVISNSHVCFQAALLYTSTKGDRRIRVHTLCLPVLTHSAHVFSSLDVNASMSLLSKMEQCMARICLTKAFSEALQRVSSDERVATFLLYKNAPMEVILLELCPALYALHLFVEQHQQSGDLQNGQMPFPDRLPPSYEHISQSGIYLLDIGTLVFIYVGSASNVQTLYALFGVGSFAKLDTDSTVTELDTPPSKYLHAFLRHLQEQRGNVYAPVKVIRDDNPRREMFASRLVQDRSDSSHSYNEFMQFLQREVNKANK</sequence>
<dbReference type="Pfam" id="PF00626">
    <property type="entry name" value="Gelsolin"/>
    <property type="match status" value="1"/>
</dbReference>
<feature type="domain" description="Gelsolin-like" evidence="7">
    <location>
        <begin position="608"/>
        <end position="676"/>
    </location>
</feature>
<comment type="subcellular location">
    <subcellularLocation>
        <location evidence="1">Cytoplasmic vesicle</location>
        <location evidence="1">COPII-coated vesicle membrane</location>
        <topology evidence="1">Peripheral membrane protein</topology>
        <orientation evidence="1">Cytoplasmic side</orientation>
    </subcellularLocation>
    <subcellularLocation>
        <location evidence="2">Endoplasmic reticulum membrane</location>
        <topology evidence="2">Peripheral membrane protein</topology>
        <orientation evidence="2">Cytoplasmic side</orientation>
    </subcellularLocation>
</comment>
<accession>A0A183C0I0</accession>
<evidence type="ECO:0000313" key="10">
    <source>
        <dbReference type="Proteomes" id="UP000050741"/>
    </source>
</evidence>
<dbReference type="GO" id="GO:0008270">
    <property type="term" value="F:zinc ion binding"/>
    <property type="evidence" value="ECO:0007669"/>
    <property type="project" value="InterPro"/>
</dbReference>
<feature type="domain" description="Sec23/Sec24 trunk" evidence="8">
    <location>
        <begin position="349"/>
        <end position="425"/>
    </location>
</feature>
<evidence type="ECO:0000259" key="8">
    <source>
        <dbReference type="Pfam" id="PF04811"/>
    </source>
</evidence>
<dbReference type="WBParaSite" id="GPLIN_000637300">
    <property type="protein sequence ID" value="GPLIN_000637300"/>
    <property type="gene ID" value="GPLIN_000637300"/>
</dbReference>
<dbReference type="GO" id="GO:0070971">
    <property type="term" value="C:endoplasmic reticulum exit site"/>
    <property type="evidence" value="ECO:0007669"/>
    <property type="project" value="TreeGrafter"/>
</dbReference>
<dbReference type="Gene3D" id="3.40.20.10">
    <property type="entry name" value="Severin"/>
    <property type="match status" value="1"/>
</dbReference>
<evidence type="ECO:0000256" key="2">
    <source>
        <dbReference type="ARBA" id="ARBA00004397"/>
    </source>
</evidence>
<evidence type="ECO:0000313" key="11">
    <source>
        <dbReference type="WBParaSite" id="GPLIN_000637300"/>
    </source>
</evidence>
<dbReference type="GO" id="GO:0090110">
    <property type="term" value="P:COPII-coated vesicle cargo loading"/>
    <property type="evidence" value="ECO:0007669"/>
    <property type="project" value="TreeGrafter"/>
</dbReference>
<evidence type="ECO:0000256" key="5">
    <source>
        <dbReference type="ARBA" id="ARBA00023136"/>
    </source>
</evidence>
<reference evidence="10" key="2">
    <citation type="submission" date="2014-05" db="EMBL/GenBank/DDBJ databases">
        <title>The genome and life-stage specific transcriptomes of Globodera pallida elucidate key aspects of plant parasitism by a cyst nematode.</title>
        <authorList>
            <person name="Cotton J.A."/>
            <person name="Lilley C.J."/>
            <person name="Jones L.M."/>
            <person name="Kikuchi T."/>
            <person name="Reid A.J."/>
            <person name="Thorpe P."/>
            <person name="Tsai I.J."/>
            <person name="Beasley H."/>
            <person name="Blok V."/>
            <person name="Cock P.J.A."/>
            <person name="Van den Akker S.E."/>
            <person name="Holroyd N."/>
            <person name="Hunt M."/>
            <person name="Mantelin S."/>
            <person name="Naghra H."/>
            <person name="Pain A."/>
            <person name="Palomares-Rius J.E."/>
            <person name="Zarowiecki M."/>
            <person name="Berriman M."/>
            <person name="Jones J.T."/>
            <person name="Urwin P.E."/>
        </authorList>
    </citation>
    <scope>NUCLEOTIDE SEQUENCE [LARGE SCALE GENOMIC DNA]</scope>
    <source>
        <strain evidence="10">Lindley</strain>
    </source>
</reference>
<evidence type="ECO:0000256" key="1">
    <source>
        <dbReference type="ARBA" id="ARBA00004299"/>
    </source>
</evidence>
<dbReference type="GO" id="GO:0030127">
    <property type="term" value="C:COPII vesicle coat"/>
    <property type="evidence" value="ECO:0007669"/>
    <property type="project" value="InterPro"/>
</dbReference>
<dbReference type="InterPro" id="IPR036465">
    <property type="entry name" value="vWFA_dom_sf"/>
</dbReference>
<dbReference type="InterPro" id="IPR036174">
    <property type="entry name" value="Znf_Sec23_Sec24_sf"/>
</dbReference>
<dbReference type="SUPFAM" id="SSF82919">
    <property type="entry name" value="Zn-finger domain of Sec23/24"/>
    <property type="match status" value="1"/>
</dbReference>
<dbReference type="Gene3D" id="1.20.120.730">
    <property type="entry name" value="Sec23/Sec24 helical domain"/>
    <property type="match status" value="1"/>
</dbReference>
<keyword evidence="10" id="KW-1185">Reference proteome</keyword>
<evidence type="ECO:0000256" key="4">
    <source>
        <dbReference type="ARBA" id="ARBA00022892"/>
    </source>
</evidence>
<dbReference type="InterPro" id="IPR029006">
    <property type="entry name" value="ADF-H/Gelsolin-like_dom_sf"/>
</dbReference>
<reference evidence="11" key="3">
    <citation type="submission" date="2016-06" db="UniProtKB">
        <authorList>
            <consortium name="WormBaseParasite"/>
        </authorList>
    </citation>
    <scope>IDENTIFICATION</scope>
</reference>
<dbReference type="Pfam" id="PF08033">
    <property type="entry name" value="Sec23_BS"/>
    <property type="match status" value="2"/>
</dbReference>
<dbReference type="GO" id="GO:0006886">
    <property type="term" value="P:intracellular protein transport"/>
    <property type="evidence" value="ECO:0007669"/>
    <property type="project" value="InterPro"/>
</dbReference>
<dbReference type="Proteomes" id="UP000050741">
    <property type="component" value="Unassembled WGS sequence"/>
</dbReference>
<dbReference type="GO" id="GO:0000149">
    <property type="term" value="F:SNARE binding"/>
    <property type="evidence" value="ECO:0007669"/>
    <property type="project" value="TreeGrafter"/>
</dbReference>
<dbReference type="Pfam" id="PF04811">
    <property type="entry name" value="Sec23_trunk"/>
    <property type="match status" value="2"/>
</dbReference>
<evidence type="ECO:0000259" key="9">
    <source>
        <dbReference type="Pfam" id="PF08033"/>
    </source>
</evidence>
<dbReference type="AlphaFoldDB" id="A0A183C0I0"/>
<dbReference type="InterPro" id="IPR012990">
    <property type="entry name" value="Beta-sandwich_Sec23_24"/>
</dbReference>
<feature type="domain" description="Sec23/Sec24 beta-sandwich" evidence="9">
    <location>
        <begin position="430"/>
        <end position="512"/>
    </location>
</feature>
<dbReference type="PANTHER" id="PTHR13803:SF39">
    <property type="entry name" value="SECRETORY 24AB, ISOFORM A"/>
    <property type="match status" value="1"/>
</dbReference>
<keyword evidence="4" id="KW-0813">Transport</keyword>
<feature type="domain" description="Sec23/Sec24 trunk" evidence="8">
    <location>
        <begin position="57"/>
        <end position="148"/>
    </location>
</feature>
<name>A0A183C0I0_GLOPA</name>
<dbReference type="PANTHER" id="PTHR13803">
    <property type="entry name" value="SEC24-RELATED PROTEIN"/>
    <property type="match status" value="1"/>
</dbReference>
<dbReference type="SUPFAM" id="SSF53300">
    <property type="entry name" value="vWA-like"/>
    <property type="match status" value="2"/>
</dbReference>
<feature type="domain" description="Sec23/Sec24 beta-sandwich" evidence="9">
    <location>
        <begin position="279"/>
        <end position="341"/>
    </location>
</feature>
<dbReference type="InterPro" id="IPR036180">
    <property type="entry name" value="Gelsolin-like_dom_sf"/>
</dbReference>
<organism evidence="10 11">
    <name type="scientific">Globodera pallida</name>
    <name type="common">Potato cyst nematode worm</name>
    <name type="synonym">Heterodera pallida</name>
    <dbReference type="NCBI Taxonomy" id="36090"/>
    <lineage>
        <taxon>Eukaryota</taxon>
        <taxon>Metazoa</taxon>
        <taxon>Ecdysozoa</taxon>
        <taxon>Nematoda</taxon>
        <taxon>Chromadorea</taxon>
        <taxon>Rhabditida</taxon>
        <taxon>Tylenchina</taxon>
        <taxon>Tylenchomorpha</taxon>
        <taxon>Tylenchoidea</taxon>
        <taxon>Heteroderidae</taxon>
        <taxon>Heteroderinae</taxon>
        <taxon>Globodera</taxon>
    </lineage>
</organism>
<keyword evidence="5" id="KW-0472">Membrane</keyword>
<evidence type="ECO:0000259" key="7">
    <source>
        <dbReference type="Pfam" id="PF00626"/>
    </source>
</evidence>
<keyword evidence="6" id="KW-0968">Cytoplasmic vesicle</keyword>
<proteinExistence type="predicted"/>
<evidence type="ECO:0000256" key="3">
    <source>
        <dbReference type="ARBA" id="ARBA00022824"/>
    </source>
</evidence>
<reference evidence="10" key="1">
    <citation type="submission" date="2013-12" db="EMBL/GenBank/DDBJ databases">
        <authorList>
            <person name="Aslett M."/>
        </authorList>
    </citation>
    <scope>NUCLEOTIDE SEQUENCE [LARGE SCALE GENOMIC DNA]</scope>
    <source>
        <strain evidence="10">Lindley</strain>
    </source>
</reference>
<dbReference type="InterPro" id="IPR006896">
    <property type="entry name" value="Sec23/24_trunk_dom"/>
</dbReference>
<dbReference type="Gene3D" id="2.30.30.380">
    <property type="entry name" value="Zn-finger domain of Sec23/24"/>
    <property type="match status" value="1"/>
</dbReference>
<evidence type="ECO:0000256" key="6">
    <source>
        <dbReference type="ARBA" id="ARBA00023329"/>
    </source>
</evidence>
<dbReference type="GO" id="GO:0005789">
    <property type="term" value="C:endoplasmic reticulum membrane"/>
    <property type="evidence" value="ECO:0007669"/>
    <property type="project" value="UniProtKB-SubCell"/>
</dbReference>